<evidence type="ECO:0000256" key="3">
    <source>
        <dbReference type="ARBA" id="ARBA00023163"/>
    </source>
</evidence>
<evidence type="ECO:0000259" key="4">
    <source>
        <dbReference type="PROSITE" id="PS50932"/>
    </source>
</evidence>
<proteinExistence type="predicted"/>
<dbReference type="Gene3D" id="3.40.50.2300">
    <property type="match status" value="2"/>
</dbReference>
<dbReference type="SMART" id="SM00354">
    <property type="entry name" value="HTH_LACI"/>
    <property type="match status" value="1"/>
</dbReference>
<comment type="caution">
    <text evidence="5">The sequence shown here is derived from an EMBL/GenBank/DDBJ whole genome shotgun (WGS) entry which is preliminary data.</text>
</comment>
<dbReference type="PANTHER" id="PTHR30146:SF109">
    <property type="entry name" value="HTH-TYPE TRANSCRIPTIONAL REGULATOR GALS"/>
    <property type="match status" value="1"/>
</dbReference>
<dbReference type="SUPFAM" id="SSF47413">
    <property type="entry name" value="lambda repressor-like DNA-binding domains"/>
    <property type="match status" value="1"/>
</dbReference>
<evidence type="ECO:0000313" key="5">
    <source>
        <dbReference type="EMBL" id="MBR0575032.1"/>
    </source>
</evidence>
<keyword evidence="1" id="KW-0805">Transcription regulation</keyword>
<dbReference type="AlphaFoldDB" id="A0A941CLX5"/>
<dbReference type="InterPro" id="IPR010982">
    <property type="entry name" value="Lambda_DNA-bd_dom_sf"/>
</dbReference>
<dbReference type="CDD" id="cd01392">
    <property type="entry name" value="HTH_LacI"/>
    <property type="match status" value="1"/>
</dbReference>
<feature type="domain" description="HTH lacI-type" evidence="4">
    <location>
        <begin position="3"/>
        <end position="58"/>
    </location>
</feature>
<name>A0A941CLX5_9CLOT</name>
<evidence type="ECO:0000313" key="6">
    <source>
        <dbReference type="Proteomes" id="UP000675379"/>
    </source>
</evidence>
<reference evidence="5" key="1">
    <citation type="submission" date="2021-04" db="EMBL/GenBank/DDBJ databases">
        <title>Proteiniclasticum sedimins sp. nov., an obligate anaerobic bacterium isolated from anaerobic sludge.</title>
        <authorList>
            <person name="Liu J."/>
        </authorList>
    </citation>
    <scope>NUCLEOTIDE SEQUENCE</scope>
    <source>
        <strain evidence="5">BAD-10</strain>
    </source>
</reference>
<sequence>MSIKLKDIAKIHGVSIATVSLVLNDKPIRISEEKRLQILETAKEMNYRANLAARTLVTKKSHILGLIVPDIENVFFSKLAKNLEEICLNNHYILLILISNDHLNSDLMLLDLLISRQVDGIFLCPSNEAFNSDLLTEKLKGITTPVILVDRVFRDSPLNKVYFDHQAGAYEAVTHLIAKGHQKIAIIAPPVETKLKNPRLAGYLHALEDHHLPVDENLIYHGDYKFKSGYQIAQKILQTDVTAVFSCNDMMTLGFLKAAQEKGKQIPRDISLVSYDNILDDFTFGVEVTSVVQDTALLAQESFKVYQKYIKTKKSKEMILKTEMINRGSVLNI</sequence>
<dbReference type="Pfam" id="PF00356">
    <property type="entry name" value="LacI"/>
    <property type="match status" value="1"/>
</dbReference>
<dbReference type="CDD" id="cd06267">
    <property type="entry name" value="PBP1_LacI_sugar_binding-like"/>
    <property type="match status" value="1"/>
</dbReference>
<evidence type="ECO:0000256" key="1">
    <source>
        <dbReference type="ARBA" id="ARBA00023015"/>
    </source>
</evidence>
<dbReference type="GO" id="GO:0003700">
    <property type="term" value="F:DNA-binding transcription factor activity"/>
    <property type="evidence" value="ECO:0007669"/>
    <property type="project" value="TreeGrafter"/>
</dbReference>
<protein>
    <submittedName>
        <fullName evidence="5">LacI family DNA-binding transcriptional regulator</fullName>
    </submittedName>
</protein>
<dbReference type="Pfam" id="PF00532">
    <property type="entry name" value="Peripla_BP_1"/>
    <property type="match status" value="1"/>
</dbReference>
<dbReference type="PROSITE" id="PS50932">
    <property type="entry name" value="HTH_LACI_2"/>
    <property type="match status" value="1"/>
</dbReference>
<dbReference type="Proteomes" id="UP000675379">
    <property type="component" value="Unassembled WGS sequence"/>
</dbReference>
<dbReference type="InterPro" id="IPR000843">
    <property type="entry name" value="HTH_LacI"/>
</dbReference>
<dbReference type="PANTHER" id="PTHR30146">
    <property type="entry name" value="LACI-RELATED TRANSCRIPTIONAL REPRESSOR"/>
    <property type="match status" value="1"/>
</dbReference>
<dbReference type="InterPro" id="IPR001761">
    <property type="entry name" value="Peripla_BP/Lac1_sug-bd_dom"/>
</dbReference>
<dbReference type="EMBL" id="JAGSCS010000002">
    <property type="protein sequence ID" value="MBR0575032.1"/>
    <property type="molecule type" value="Genomic_DNA"/>
</dbReference>
<dbReference type="SUPFAM" id="SSF53822">
    <property type="entry name" value="Periplasmic binding protein-like I"/>
    <property type="match status" value="1"/>
</dbReference>
<organism evidence="5 6">
    <name type="scientific">Proteiniclasticum sediminis</name>
    <dbReference type="NCBI Taxonomy" id="2804028"/>
    <lineage>
        <taxon>Bacteria</taxon>
        <taxon>Bacillati</taxon>
        <taxon>Bacillota</taxon>
        <taxon>Clostridia</taxon>
        <taxon>Eubacteriales</taxon>
        <taxon>Clostridiaceae</taxon>
        <taxon>Proteiniclasticum</taxon>
    </lineage>
</organism>
<keyword evidence="2 5" id="KW-0238">DNA-binding</keyword>
<dbReference type="GO" id="GO:0000976">
    <property type="term" value="F:transcription cis-regulatory region binding"/>
    <property type="evidence" value="ECO:0007669"/>
    <property type="project" value="TreeGrafter"/>
</dbReference>
<dbReference type="Gene3D" id="1.10.260.40">
    <property type="entry name" value="lambda repressor-like DNA-binding domains"/>
    <property type="match status" value="1"/>
</dbReference>
<keyword evidence="6" id="KW-1185">Reference proteome</keyword>
<evidence type="ECO:0000256" key="2">
    <source>
        <dbReference type="ARBA" id="ARBA00023125"/>
    </source>
</evidence>
<dbReference type="RefSeq" id="WP_211799556.1">
    <property type="nucleotide sequence ID" value="NZ_JAGSCS010000002.1"/>
</dbReference>
<gene>
    <name evidence="5" type="ORF">KCG48_01630</name>
</gene>
<dbReference type="InterPro" id="IPR028082">
    <property type="entry name" value="Peripla_BP_I"/>
</dbReference>
<keyword evidence="3" id="KW-0804">Transcription</keyword>
<accession>A0A941CLX5</accession>